<dbReference type="Pfam" id="PF11970">
    <property type="entry name" value="GPR_Gpa2_C"/>
    <property type="match status" value="1"/>
</dbReference>
<evidence type="ECO:0000259" key="7">
    <source>
        <dbReference type="PROSITE" id="PS50262"/>
    </source>
</evidence>
<name>A0A2I2F8K5_ASPCN</name>
<dbReference type="OrthoDB" id="100006at2759"/>
<feature type="region of interest" description="Disordered" evidence="5">
    <location>
        <begin position="370"/>
        <end position="441"/>
    </location>
</feature>
<protein>
    <submittedName>
        <fullName evidence="8">Family A G protein-coupled receptor-like protein</fullName>
    </submittedName>
</protein>
<evidence type="ECO:0000256" key="5">
    <source>
        <dbReference type="SAM" id="MobiDB-lite"/>
    </source>
</evidence>
<evidence type="ECO:0000313" key="9">
    <source>
        <dbReference type="Proteomes" id="UP000234585"/>
    </source>
</evidence>
<dbReference type="EMBL" id="KZ559147">
    <property type="protein sequence ID" value="PLB36938.1"/>
    <property type="molecule type" value="Genomic_DNA"/>
</dbReference>
<dbReference type="Gene3D" id="1.20.1070.10">
    <property type="entry name" value="Rhodopsin 7-helix transmembrane proteins"/>
    <property type="match status" value="1"/>
</dbReference>
<feature type="transmembrane region" description="Helical" evidence="6">
    <location>
        <begin position="258"/>
        <end position="278"/>
    </location>
</feature>
<feature type="transmembrane region" description="Helical" evidence="6">
    <location>
        <begin position="90"/>
        <end position="113"/>
    </location>
</feature>
<evidence type="ECO:0000256" key="1">
    <source>
        <dbReference type="ARBA" id="ARBA00004141"/>
    </source>
</evidence>
<dbReference type="GO" id="GO:0005886">
    <property type="term" value="C:plasma membrane"/>
    <property type="evidence" value="ECO:0007669"/>
    <property type="project" value="TreeGrafter"/>
</dbReference>
<organism evidence="8 9">
    <name type="scientific">Aspergillus candidus</name>
    <dbReference type="NCBI Taxonomy" id="41067"/>
    <lineage>
        <taxon>Eukaryota</taxon>
        <taxon>Fungi</taxon>
        <taxon>Dikarya</taxon>
        <taxon>Ascomycota</taxon>
        <taxon>Pezizomycotina</taxon>
        <taxon>Eurotiomycetes</taxon>
        <taxon>Eurotiomycetidae</taxon>
        <taxon>Eurotiales</taxon>
        <taxon>Aspergillaceae</taxon>
        <taxon>Aspergillus</taxon>
        <taxon>Aspergillus subgen. Circumdati</taxon>
    </lineage>
</organism>
<feature type="transmembrane region" description="Helical" evidence="6">
    <location>
        <begin position="46"/>
        <end position="69"/>
    </location>
</feature>
<keyword evidence="4 6" id="KW-0472">Membrane</keyword>
<keyword evidence="3 6" id="KW-1133">Transmembrane helix</keyword>
<evidence type="ECO:0000256" key="2">
    <source>
        <dbReference type="ARBA" id="ARBA00022692"/>
    </source>
</evidence>
<keyword evidence="8" id="KW-0675">Receptor</keyword>
<feature type="transmembrane region" description="Helical" evidence="6">
    <location>
        <begin position="290"/>
        <end position="314"/>
    </location>
</feature>
<dbReference type="Proteomes" id="UP000234585">
    <property type="component" value="Unassembled WGS sequence"/>
</dbReference>
<feature type="transmembrane region" description="Helical" evidence="6">
    <location>
        <begin position="133"/>
        <end position="153"/>
    </location>
</feature>
<evidence type="ECO:0000256" key="6">
    <source>
        <dbReference type="SAM" id="Phobius"/>
    </source>
</evidence>
<dbReference type="SUPFAM" id="SSF81321">
    <property type="entry name" value="Family A G protein-coupled receptor-like"/>
    <property type="match status" value="1"/>
</dbReference>
<feature type="domain" description="G-protein coupled receptors family 1 profile" evidence="7">
    <location>
        <begin position="58"/>
        <end position="312"/>
    </location>
</feature>
<accession>A0A2I2F8K5</accession>
<dbReference type="GeneID" id="36526250"/>
<dbReference type="PROSITE" id="PS50262">
    <property type="entry name" value="G_PROTEIN_RECEP_F1_2"/>
    <property type="match status" value="1"/>
</dbReference>
<keyword evidence="9" id="KW-1185">Reference proteome</keyword>
<dbReference type="GO" id="GO:0007189">
    <property type="term" value="P:adenylate cyclase-activating G protein-coupled receptor signaling pathway"/>
    <property type="evidence" value="ECO:0007669"/>
    <property type="project" value="TreeGrafter"/>
</dbReference>
<evidence type="ECO:0000256" key="4">
    <source>
        <dbReference type="ARBA" id="ARBA00023136"/>
    </source>
</evidence>
<reference evidence="8 9" key="1">
    <citation type="submission" date="2017-12" db="EMBL/GenBank/DDBJ databases">
        <authorList>
            <consortium name="DOE Joint Genome Institute"/>
            <person name="Haridas S."/>
            <person name="Kjaerbolling I."/>
            <person name="Vesth T.C."/>
            <person name="Frisvad J.C."/>
            <person name="Nybo J.L."/>
            <person name="Theobald S."/>
            <person name="Kuo A."/>
            <person name="Bowyer P."/>
            <person name="Matsuda Y."/>
            <person name="Mondo S."/>
            <person name="Lyhne E.K."/>
            <person name="Kogle M.E."/>
            <person name="Clum A."/>
            <person name="Lipzen A."/>
            <person name="Salamov A."/>
            <person name="Ngan C.Y."/>
            <person name="Daum C."/>
            <person name="Chiniquy J."/>
            <person name="Barry K."/>
            <person name="LaButti K."/>
            <person name="Simmons B.A."/>
            <person name="Magnuson J.K."/>
            <person name="Mortensen U.H."/>
            <person name="Larsen T.O."/>
            <person name="Grigoriev I.V."/>
            <person name="Baker S.E."/>
            <person name="Andersen M.R."/>
            <person name="Nordberg H.P."/>
            <person name="Cantor M.N."/>
            <person name="Hua S.X."/>
        </authorList>
    </citation>
    <scope>NUCLEOTIDE SEQUENCE [LARGE SCALE GENOMIC DNA]</scope>
    <source>
        <strain evidence="8 9">CBS 102.13</strain>
    </source>
</reference>
<keyword evidence="2 6" id="KW-0812">Transmembrane</keyword>
<feature type="transmembrane region" description="Helical" evidence="6">
    <location>
        <begin position="213"/>
        <end position="232"/>
    </location>
</feature>
<dbReference type="PANTHER" id="PTHR23112">
    <property type="entry name" value="G PROTEIN-COUPLED RECEPTOR 157-RELATED"/>
    <property type="match status" value="1"/>
</dbReference>
<proteinExistence type="predicted"/>
<feature type="transmembrane region" description="Helical" evidence="6">
    <location>
        <begin position="165"/>
        <end position="187"/>
    </location>
</feature>
<dbReference type="GO" id="GO:0004930">
    <property type="term" value="F:G protein-coupled receptor activity"/>
    <property type="evidence" value="ECO:0007669"/>
    <property type="project" value="TreeGrafter"/>
</dbReference>
<dbReference type="PANTHER" id="PTHR23112:SF37">
    <property type="entry name" value="G PROTEIN-COUPLED RECEPTOR GPR1"/>
    <property type="match status" value="1"/>
</dbReference>
<dbReference type="InterPro" id="IPR017452">
    <property type="entry name" value="GPCR_Rhodpsn_7TM"/>
</dbReference>
<dbReference type="RefSeq" id="XP_024670950.1">
    <property type="nucleotide sequence ID" value="XM_024819090.1"/>
</dbReference>
<comment type="subcellular location">
    <subcellularLocation>
        <location evidence="1">Membrane</location>
        <topology evidence="1">Multi-pass membrane protein</topology>
    </subcellularLocation>
</comment>
<feature type="compositionally biased region" description="Basic and acidic residues" evidence="5">
    <location>
        <begin position="370"/>
        <end position="379"/>
    </location>
</feature>
<dbReference type="InterPro" id="IPR022596">
    <property type="entry name" value="GPR1/2/3_C"/>
</dbReference>
<dbReference type="STRING" id="41067.A0A2I2F8K5"/>
<evidence type="ECO:0000256" key="3">
    <source>
        <dbReference type="ARBA" id="ARBA00022989"/>
    </source>
</evidence>
<dbReference type="AlphaFoldDB" id="A0A2I2F8K5"/>
<sequence>MSLDQLSSVLGSRHDEGQSLLPRVAYTKGGPTMNIDPLPSAHRNGLIAVFIMAILSFIATLVLISFITFRLVFWRSNYRRYIGYNQYIILIYNLVLADLQQSLAFLICLKWIVSNKIEASSAACFLQGFWLQIGDPSSGLFVLAIAIHTFFLVTMGRKISHRMFVISVVSTWVFVAILVIIPIGLYGRSVFIPSGAWCWINEEYEPIRLWTHYLWIFLAEFGTVCLYAVMWFQLRRRIKQSAILGHSHTESLKRLRRVIGYMVIYPIAYIVLSLPLAAGRMATAQGKTPSLVYFCIAGALITSSGLVDVLLYTLTRRNLILESEPSDDRSYNQFPSTRTRKTDHFATFTADPSYNRTEISALRTVRGEELDDTGMRDGSTDNIVQPGSIEMTPMGKVYQHTTIEITSEPAYPSQGERDSQSSRDSPGAAAGHEPPFRIWRK</sequence>
<evidence type="ECO:0000313" key="8">
    <source>
        <dbReference type="EMBL" id="PLB36938.1"/>
    </source>
</evidence>
<gene>
    <name evidence="8" type="ORF">BDW47DRAFT_46037</name>
</gene>